<name>A0A8H4QM57_9HELO</name>
<evidence type="ECO:0000313" key="2">
    <source>
        <dbReference type="Proteomes" id="UP000566819"/>
    </source>
</evidence>
<sequence>MQKRRWDKECDKILTKAEKQIRDESIWRKYSDKFQDIIEGNMASDQGSYFEPKEETAANKNDLGYSKFFATPVKGDRLFDTHRVCEPGADTEDKPIGANDDKVFFSSLDTTFLETEWVDADNALVRPQEQRVVEAFKNQDGSDDLNPWRKLHQNSVFHPKKVGNFITAIATSNAVSDFAKTNGHCLPGEVPTDDCKDLPWTDGELDLGKLPADASIGYTKSEGDPIVTRGELNSFVEEQIRGAAGCLKATKDNPKACAGVPGLIGPSLALDPALVKYNSATPSSSARTHIEE</sequence>
<keyword evidence="2" id="KW-1185">Reference proteome</keyword>
<protein>
    <submittedName>
        <fullName evidence="1">Uncharacterized protein</fullName>
    </submittedName>
</protein>
<organism evidence="1 2">
    <name type="scientific">Cudoniella acicularis</name>
    <dbReference type="NCBI Taxonomy" id="354080"/>
    <lineage>
        <taxon>Eukaryota</taxon>
        <taxon>Fungi</taxon>
        <taxon>Dikarya</taxon>
        <taxon>Ascomycota</taxon>
        <taxon>Pezizomycotina</taxon>
        <taxon>Leotiomycetes</taxon>
        <taxon>Helotiales</taxon>
        <taxon>Tricladiaceae</taxon>
        <taxon>Cudoniella</taxon>
    </lineage>
</organism>
<accession>A0A8H4QM57</accession>
<proteinExistence type="predicted"/>
<dbReference type="Proteomes" id="UP000566819">
    <property type="component" value="Unassembled WGS sequence"/>
</dbReference>
<dbReference type="EMBL" id="JAAMPI010002422">
    <property type="protein sequence ID" value="KAF4613426.1"/>
    <property type="molecule type" value="Genomic_DNA"/>
</dbReference>
<evidence type="ECO:0000313" key="1">
    <source>
        <dbReference type="EMBL" id="KAF4613426.1"/>
    </source>
</evidence>
<dbReference type="AlphaFoldDB" id="A0A8H4QM57"/>
<gene>
    <name evidence="1" type="ORF">G7Y89_g15461</name>
</gene>
<comment type="caution">
    <text evidence="1">The sequence shown here is derived from an EMBL/GenBank/DDBJ whole genome shotgun (WGS) entry which is preliminary data.</text>
</comment>
<reference evidence="1 2" key="1">
    <citation type="submission" date="2020-03" db="EMBL/GenBank/DDBJ databases">
        <title>Draft Genome Sequence of Cudoniella acicularis.</title>
        <authorList>
            <person name="Buettner E."/>
            <person name="Kellner H."/>
        </authorList>
    </citation>
    <scope>NUCLEOTIDE SEQUENCE [LARGE SCALE GENOMIC DNA]</scope>
    <source>
        <strain evidence="1 2">DSM 108380</strain>
    </source>
</reference>